<keyword evidence="3" id="KW-1185">Reference proteome</keyword>
<gene>
    <name evidence="2" type="ORF">IWX46DRAFT_371474</name>
</gene>
<accession>A0ABR1L9T6</accession>
<reference evidence="2 3" key="1">
    <citation type="submission" date="2024-04" db="EMBL/GenBank/DDBJ databases">
        <title>Phyllosticta paracitricarpa is synonymous to the EU quarantine fungus P. citricarpa based on phylogenomic analyses.</title>
        <authorList>
            <consortium name="Lawrence Berkeley National Laboratory"/>
            <person name="Van Ingen-Buijs V.A."/>
            <person name="Van Westerhoven A.C."/>
            <person name="Haridas S."/>
            <person name="Skiadas P."/>
            <person name="Martin F."/>
            <person name="Groenewald J.Z."/>
            <person name="Crous P.W."/>
            <person name="Seidl M.F."/>
        </authorList>
    </citation>
    <scope>NUCLEOTIDE SEQUENCE [LARGE SCALE GENOMIC DNA]</scope>
    <source>
        <strain evidence="2 3">CBS 122670</strain>
    </source>
</reference>
<name>A0ABR1L9T6_9PEZI</name>
<evidence type="ECO:0000313" key="2">
    <source>
        <dbReference type="EMBL" id="KAK7531181.1"/>
    </source>
</evidence>
<dbReference type="EMBL" id="JBBPDW010000056">
    <property type="protein sequence ID" value="KAK7531181.1"/>
    <property type="molecule type" value="Genomic_DNA"/>
</dbReference>
<evidence type="ECO:0000256" key="1">
    <source>
        <dbReference type="SAM" id="MobiDB-lite"/>
    </source>
</evidence>
<evidence type="ECO:0000313" key="3">
    <source>
        <dbReference type="Proteomes" id="UP001365128"/>
    </source>
</evidence>
<organism evidence="2 3">
    <name type="scientific">Phyllosticta citricarpa</name>
    <dbReference type="NCBI Taxonomy" id="55181"/>
    <lineage>
        <taxon>Eukaryota</taxon>
        <taxon>Fungi</taxon>
        <taxon>Dikarya</taxon>
        <taxon>Ascomycota</taxon>
        <taxon>Pezizomycotina</taxon>
        <taxon>Dothideomycetes</taxon>
        <taxon>Dothideomycetes incertae sedis</taxon>
        <taxon>Botryosphaeriales</taxon>
        <taxon>Phyllostictaceae</taxon>
        <taxon>Phyllosticta</taxon>
    </lineage>
</organism>
<protein>
    <recommendedName>
        <fullName evidence="4">Secreted protein</fullName>
    </recommendedName>
</protein>
<dbReference type="Proteomes" id="UP001365128">
    <property type="component" value="Unassembled WGS sequence"/>
</dbReference>
<evidence type="ECO:0008006" key="4">
    <source>
        <dbReference type="Google" id="ProtNLM"/>
    </source>
</evidence>
<proteinExistence type="predicted"/>
<feature type="region of interest" description="Disordered" evidence="1">
    <location>
        <begin position="129"/>
        <end position="150"/>
    </location>
</feature>
<comment type="caution">
    <text evidence="2">The sequence shown here is derived from an EMBL/GenBank/DDBJ whole genome shotgun (WGS) entry which is preliminary data.</text>
</comment>
<sequence length="150" mass="16981">MEEMRSSRANAVFFFFFFFSRVATSIGRIWRFRTISATSGQQGNVVKCLARPPSHGPFWECCTVKVRLVWCGVVVSRDRNWPNTLIRGRLSHERADAAAAAATTRRKREKEAVCRWWQKLGKKDVAGLRGKEVEEEASGWNAGGAFSPRS</sequence>